<comment type="similarity">
    <text evidence="1 3">Belongs to the GrpE family.</text>
</comment>
<dbReference type="GO" id="GO:0000774">
    <property type="term" value="F:adenyl-nucleotide exchange factor activity"/>
    <property type="evidence" value="ECO:0007669"/>
    <property type="project" value="InterPro"/>
</dbReference>
<dbReference type="GO" id="GO:0051082">
    <property type="term" value="F:unfolded protein binding"/>
    <property type="evidence" value="ECO:0007669"/>
    <property type="project" value="TreeGrafter"/>
</dbReference>
<feature type="compositionally biased region" description="Basic and acidic residues" evidence="4">
    <location>
        <begin position="224"/>
        <end position="235"/>
    </location>
</feature>
<sequence>MAKRKATKEDEGKQEAAAEEGAAEVDASATAAAGTEVEAKEEAKPDPNAAVKAEIKELEDAVRKAEARLAAAQESIKEKGKTGYVRLAAEVDNYRKRRNLDQKKLQAEAMARVLRSFEPVLEAFEAVVDGETDLKLETEQEQMFNSNYQALYRQLADVYTKLGVTDFFGVQGETYDGIRHEKVGEQHADIRAGAVLECLAKGNELSGGVIRKAKVVTSLGPEKPAAEKAAAKEGDASDSEEESA</sequence>
<dbReference type="PANTHER" id="PTHR21237:SF40">
    <property type="entry name" value="CELL CYCLE AND APOPTOSIS REGULATOR PROTEIN 2"/>
    <property type="match status" value="1"/>
</dbReference>
<evidence type="ECO:0000256" key="4">
    <source>
        <dbReference type="SAM" id="MobiDB-lite"/>
    </source>
</evidence>
<dbReference type="Gene3D" id="2.30.22.10">
    <property type="entry name" value="Head domain of nucleotide exchange factor GrpE"/>
    <property type="match status" value="1"/>
</dbReference>
<dbReference type="PANTHER" id="PTHR21237">
    <property type="entry name" value="GRPE PROTEIN"/>
    <property type="match status" value="1"/>
</dbReference>
<evidence type="ECO:0000313" key="6">
    <source>
        <dbReference type="Proteomes" id="UP000664859"/>
    </source>
</evidence>
<dbReference type="Gene3D" id="3.90.20.20">
    <property type="match status" value="1"/>
</dbReference>
<evidence type="ECO:0000256" key="2">
    <source>
        <dbReference type="ARBA" id="ARBA00023186"/>
    </source>
</evidence>
<dbReference type="SUPFAM" id="SSF58014">
    <property type="entry name" value="Coiled-coil domain of nucleotide exchange factor GrpE"/>
    <property type="match status" value="1"/>
</dbReference>
<dbReference type="InterPro" id="IPR013805">
    <property type="entry name" value="GrpE_CC"/>
</dbReference>
<dbReference type="EMBL" id="JAFCMP010000010">
    <property type="protein sequence ID" value="KAG5192137.1"/>
    <property type="molecule type" value="Genomic_DNA"/>
</dbReference>
<organism evidence="5 6">
    <name type="scientific">Tribonema minus</name>
    <dbReference type="NCBI Taxonomy" id="303371"/>
    <lineage>
        <taxon>Eukaryota</taxon>
        <taxon>Sar</taxon>
        <taxon>Stramenopiles</taxon>
        <taxon>Ochrophyta</taxon>
        <taxon>PX clade</taxon>
        <taxon>Xanthophyceae</taxon>
        <taxon>Tribonematales</taxon>
        <taxon>Tribonemataceae</taxon>
        <taxon>Tribonema</taxon>
    </lineage>
</organism>
<gene>
    <name evidence="5" type="ORF">JKP88DRAFT_284684</name>
</gene>
<dbReference type="Proteomes" id="UP000664859">
    <property type="component" value="Unassembled WGS sequence"/>
</dbReference>
<dbReference type="HAMAP" id="MF_01151">
    <property type="entry name" value="GrpE"/>
    <property type="match status" value="1"/>
</dbReference>
<evidence type="ECO:0000256" key="1">
    <source>
        <dbReference type="ARBA" id="ARBA00009054"/>
    </source>
</evidence>
<proteinExistence type="inferred from homology"/>
<comment type="caution">
    <text evidence="5">The sequence shown here is derived from an EMBL/GenBank/DDBJ whole genome shotgun (WGS) entry which is preliminary data.</text>
</comment>
<dbReference type="GO" id="GO:0042803">
    <property type="term" value="F:protein homodimerization activity"/>
    <property type="evidence" value="ECO:0007669"/>
    <property type="project" value="InterPro"/>
</dbReference>
<evidence type="ECO:0000313" key="5">
    <source>
        <dbReference type="EMBL" id="KAG5192137.1"/>
    </source>
</evidence>
<evidence type="ECO:0000256" key="3">
    <source>
        <dbReference type="RuleBase" id="RU004478"/>
    </source>
</evidence>
<name>A0A835ZD01_9STRA</name>
<feature type="region of interest" description="Disordered" evidence="4">
    <location>
        <begin position="221"/>
        <end position="244"/>
    </location>
</feature>
<protein>
    <submittedName>
        <fullName evidence="5">GrpE-domain-containing protein</fullName>
    </submittedName>
</protein>
<dbReference type="PRINTS" id="PR00773">
    <property type="entry name" value="GRPEPROTEIN"/>
</dbReference>
<feature type="compositionally biased region" description="Basic and acidic residues" evidence="4">
    <location>
        <begin position="7"/>
        <end position="16"/>
    </location>
</feature>
<feature type="region of interest" description="Disordered" evidence="4">
    <location>
        <begin position="1"/>
        <end position="50"/>
    </location>
</feature>
<dbReference type="GO" id="GO:0051087">
    <property type="term" value="F:protein-folding chaperone binding"/>
    <property type="evidence" value="ECO:0007669"/>
    <property type="project" value="InterPro"/>
</dbReference>
<dbReference type="InterPro" id="IPR009012">
    <property type="entry name" value="GrpE_head"/>
</dbReference>
<keyword evidence="6" id="KW-1185">Reference proteome</keyword>
<keyword evidence="2" id="KW-0143">Chaperone</keyword>
<dbReference type="GO" id="GO:0006457">
    <property type="term" value="P:protein folding"/>
    <property type="evidence" value="ECO:0007669"/>
    <property type="project" value="InterPro"/>
</dbReference>
<dbReference type="InterPro" id="IPR000740">
    <property type="entry name" value="GrpE"/>
</dbReference>
<dbReference type="AlphaFoldDB" id="A0A835ZD01"/>
<accession>A0A835ZD01</accession>
<reference evidence="5" key="1">
    <citation type="submission" date="2021-02" db="EMBL/GenBank/DDBJ databases">
        <title>First Annotated Genome of the Yellow-green Alga Tribonema minus.</title>
        <authorList>
            <person name="Mahan K.M."/>
        </authorList>
    </citation>
    <scope>NUCLEOTIDE SEQUENCE</scope>
    <source>
        <strain evidence="5">UTEX B ZZ1240</strain>
    </source>
</reference>
<dbReference type="Pfam" id="PF01025">
    <property type="entry name" value="GrpE"/>
    <property type="match status" value="1"/>
</dbReference>
<feature type="compositionally biased region" description="Low complexity" evidence="4">
    <location>
        <begin position="24"/>
        <end position="36"/>
    </location>
</feature>
<dbReference type="OrthoDB" id="201245at2759"/>